<feature type="compositionally biased region" description="Basic and acidic residues" evidence="1">
    <location>
        <begin position="33"/>
        <end position="43"/>
    </location>
</feature>
<reference evidence="2" key="1">
    <citation type="submission" date="2021-03" db="EMBL/GenBank/DDBJ databases">
        <authorList>
            <consortium name="Genoscope - CEA"/>
            <person name="William W."/>
        </authorList>
    </citation>
    <scope>NUCLEOTIDE SEQUENCE</scope>
    <source>
        <strain evidence="2">Doubled-haploid Pahang</strain>
    </source>
</reference>
<feature type="region of interest" description="Disordered" evidence="1">
    <location>
        <begin position="9"/>
        <end position="44"/>
    </location>
</feature>
<feature type="compositionally biased region" description="Basic residues" evidence="1">
    <location>
        <begin position="12"/>
        <end position="21"/>
    </location>
</feature>
<evidence type="ECO:0000313" key="2">
    <source>
        <dbReference type="EMBL" id="CAG1831333.1"/>
    </source>
</evidence>
<feature type="region of interest" description="Disordered" evidence="1">
    <location>
        <begin position="322"/>
        <end position="425"/>
    </location>
</feature>
<feature type="compositionally biased region" description="Basic and acidic residues" evidence="1">
    <location>
        <begin position="200"/>
        <end position="211"/>
    </location>
</feature>
<feature type="compositionally biased region" description="Basic and acidic residues" evidence="1">
    <location>
        <begin position="121"/>
        <end position="133"/>
    </location>
</feature>
<dbReference type="PANTHER" id="PTHR33318">
    <property type="entry name" value="ASPARTYL/GLUTAMYL-TRNA(ASN/GLN) AMIDOTRANSFERASE SUBUNIT"/>
    <property type="match status" value="1"/>
</dbReference>
<feature type="compositionally biased region" description="Polar residues" evidence="1">
    <location>
        <begin position="332"/>
        <end position="342"/>
    </location>
</feature>
<feature type="compositionally biased region" description="Polar residues" evidence="1">
    <location>
        <begin position="389"/>
        <end position="415"/>
    </location>
</feature>
<dbReference type="EMBL" id="HG996472">
    <property type="protein sequence ID" value="CAG1831333.1"/>
    <property type="molecule type" value="Genomic_DNA"/>
</dbReference>
<evidence type="ECO:0000256" key="1">
    <source>
        <dbReference type="SAM" id="MobiDB-lite"/>
    </source>
</evidence>
<feature type="compositionally biased region" description="Acidic residues" evidence="1">
    <location>
        <begin position="150"/>
        <end position="189"/>
    </location>
</feature>
<dbReference type="GO" id="GO:0007142">
    <property type="term" value="P:male meiosis II"/>
    <property type="evidence" value="ECO:0007669"/>
    <property type="project" value="InterPro"/>
</dbReference>
<proteinExistence type="predicted"/>
<gene>
    <name evidence="2" type="ORF">GSMUA_345870.1</name>
</gene>
<sequence length="443" mass="48783">MGCFLACFGGSKNRKRRRSPRKSLPLERAAATKRLDEADHAEVPHAGSFAAESCSGRQHSSGAEVSRSCLHLVENLAQGSLSRTRKKVTFNLNVQTYEEVSGDEDSKCLSEDDEGPEAVDEDGKPHEGQDEFSPKLGAFPLNHRYQNCEISDDDGSDCGGDEEEDYSDSDFDEEEDDEVGTEEKEEESYDSFFSLAIDEEPQRLQEVRSPEPKCPSSPGRQPILLAGGGNKRDRSQYVHPVLNPVQNLTQWKEVKVHSARAKNAKVENAGTEKENQMMFCSEAMNNKAKKPQGSIGLDRTPNCSTKQEISVDASLSNWLLSSENSTVEGPEASNSPRSNSAFSREDRPILGALTVEDLKQASVTSSPRRSPSRSTDEKPILGTVGRYWNSRNQGDDSASSRQPSSGHNGSPNTTIKYREDKPVNWNSTPFEVMLERALETGTA</sequence>
<dbReference type="InterPro" id="IPR039300">
    <property type="entry name" value="JASON"/>
</dbReference>
<name>A0A8D7EV67_MUSAM</name>
<feature type="compositionally biased region" description="Acidic residues" evidence="1">
    <location>
        <begin position="111"/>
        <end position="120"/>
    </location>
</feature>
<organism evidence="2">
    <name type="scientific">Musa acuminata subsp. malaccensis</name>
    <name type="common">Wild banana</name>
    <name type="synonym">Musa malaccensis</name>
    <dbReference type="NCBI Taxonomy" id="214687"/>
    <lineage>
        <taxon>Eukaryota</taxon>
        <taxon>Viridiplantae</taxon>
        <taxon>Streptophyta</taxon>
        <taxon>Embryophyta</taxon>
        <taxon>Tracheophyta</taxon>
        <taxon>Spermatophyta</taxon>
        <taxon>Magnoliopsida</taxon>
        <taxon>Liliopsida</taxon>
        <taxon>Zingiberales</taxon>
        <taxon>Musaceae</taxon>
        <taxon>Musa</taxon>
    </lineage>
</organism>
<protein>
    <submittedName>
        <fullName evidence="2">(wild Malaysian banana) hypothetical protein</fullName>
    </submittedName>
</protein>
<feature type="region of interest" description="Disordered" evidence="1">
    <location>
        <begin position="98"/>
        <end position="235"/>
    </location>
</feature>
<dbReference type="PANTHER" id="PTHR33318:SF4">
    <property type="entry name" value="OS04G0511700 PROTEIN"/>
    <property type="match status" value="1"/>
</dbReference>
<dbReference type="AlphaFoldDB" id="A0A8D7EV67"/>
<accession>A0A8D7EV67</accession>
<feature type="region of interest" description="Disordered" evidence="1">
    <location>
        <begin position="283"/>
        <end position="302"/>
    </location>
</feature>